<evidence type="ECO:0000259" key="4">
    <source>
        <dbReference type="Pfam" id="PF13193"/>
    </source>
</evidence>
<evidence type="ECO:0000313" key="5">
    <source>
        <dbReference type="EMBL" id="PZW48673.1"/>
    </source>
</evidence>
<protein>
    <submittedName>
        <fullName evidence="5">Fatty-acyl-CoA synthase</fullName>
    </submittedName>
</protein>
<dbReference type="InterPro" id="IPR042099">
    <property type="entry name" value="ANL_N_sf"/>
</dbReference>
<dbReference type="Pfam" id="PF13193">
    <property type="entry name" value="AMP-binding_C"/>
    <property type="match status" value="1"/>
</dbReference>
<dbReference type="RefSeq" id="WP_111397002.1">
    <property type="nucleotide sequence ID" value="NZ_QKYU01000004.1"/>
</dbReference>
<dbReference type="InterPro" id="IPR045851">
    <property type="entry name" value="AMP-bd_C_sf"/>
</dbReference>
<dbReference type="SUPFAM" id="SSF56801">
    <property type="entry name" value="Acetyl-CoA synthetase-like"/>
    <property type="match status" value="1"/>
</dbReference>
<dbReference type="Pfam" id="PF00501">
    <property type="entry name" value="AMP-binding"/>
    <property type="match status" value="1"/>
</dbReference>
<dbReference type="PANTHER" id="PTHR43201">
    <property type="entry name" value="ACYL-COA SYNTHETASE"/>
    <property type="match status" value="1"/>
</dbReference>
<organism evidence="5 6">
    <name type="scientific">Humitalea rosea</name>
    <dbReference type="NCBI Taxonomy" id="990373"/>
    <lineage>
        <taxon>Bacteria</taxon>
        <taxon>Pseudomonadati</taxon>
        <taxon>Pseudomonadota</taxon>
        <taxon>Alphaproteobacteria</taxon>
        <taxon>Acetobacterales</taxon>
        <taxon>Roseomonadaceae</taxon>
        <taxon>Humitalea</taxon>
    </lineage>
</organism>
<feature type="domain" description="AMP-binding enzyme C-terminal" evidence="4">
    <location>
        <begin position="437"/>
        <end position="515"/>
    </location>
</feature>
<gene>
    <name evidence="5" type="ORF">C8P66_10489</name>
</gene>
<accession>A0A2W7IQU9</accession>
<feature type="domain" description="AMP-dependent synthetase/ligase" evidence="3">
    <location>
        <begin position="14"/>
        <end position="385"/>
    </location>
</feature>
<proteinExistence type="inferred from homology"/>
<name>A0A2W7IQU9_9PROT</name>
<evidence type="ECO:0000256" key="1">
    <source>
        <dbReference type="ARBA" id="ARBA00006432"/>
    </source>
</evidence>
<dbReference type="AlphaFoldDB" id="A0A2W7IQU9"/>
<reference evidence="5 6" key="1">
    <citation type="submission" date="2018-06" db="EMBL/GenBank/DDBJ databases">
        <title>Genomic Encyclopedia of Archaeal and Bacterial Type Strains, Phase II (KMG-II): from individual species to whole genera.</title>
        <authorList>
            <person name="Goeker M."/>
        </authorList>
    </citation>
    <scope>NUCLEOTIDE SEQUENCE [LARGE SCALE GENOMIC DNA]</scope>
    <source>
        <strain evidence="5 6">DSM 24525</strain>
    </source>
</reference>
<evidence type="ECO:0000259" key="3">
    <source>
        <dbReference type="Pfam" id="PF00501"/>
    </source>
</evidence>
<dbReference type="EMBL" id="QKYU01000004">
    <property type="protein sequence ID" value="PZW48673.1"/>
    <property type="molecule type" value="Genomic_DNA"/>
</dbReference>
<dbReference type="PANTHER" id="PTHR43201:SF5">
    <property type="entry name" value="MEDIUM-CHAIN ACYL-COA LIGASE ACSF2, MITOCHONDRIAL"/>
    <property type="match status" value="1"/>
</dbReference>
<dbReference type="InterPro" id="IPR000873">
    <property type="entry name" value="AMP-dep_synth/lig_dom"/>
</dbReference>
<evidence type="ECO:0000256" key="2">
    <source>
        <dbReference type="ARBA" id="ARBA00022598"/>
    </source>
</evidence>
<dbReference type="GO" id="GO:0006631">
    <property type="term" value="P:fatty acid metabolic process"/>
    <property type="evidence" value="ECO:0007669"/>
    <property type="project" value="TreeGrafter"/>
</dbReference>
<keyword evidence="6" id="KW-1185">Reference proteome</keyword>
<dbReference type="Gene3D" id="3.30.300.30">
    <property type="match status" value="1"/>
</dbReference>
<keyword evidence="2" id="KW-0436">Ligase</keyword>
<dbReference type="Proteomes" id="UP000249688">
    <property type="component" value="Unassembled WGS sequence"/>
</dbReference>
<dbReference type="OrthoDB" id="9803968at2"/>
<comment type="caution">
    <text evidence="5">The sequence shown here is derived from an EMBL/GenBank/DDBJ whole genome shotgun (WGS) entry which is preliminary data.</text>
</comment>
<comment type="similarity">
    <text evidence="1">Belongs to the ATP-dependent AMP-binding enzyme family.</text>
</comment>
<sequence>MPDRWQPTILGDLLQRNATHNPNGEALVAGAARLTHAALLLEAQRVAAGLLALGLKRGDFVGLLFPNNAEWVTGFYGAALIGCVTVPMNTRWKASEIAYALNRADCRALLMADSFLRQDFVALLTEAEPALATALPGTAVPGLRHVVVAGATPQGAIGWEAFLAAGSAHPTVKPGTDDPLLVQFTSGTTAFPKGVLLTHQNMLRNAAACALRLGVRDDDRYLNCRPFFHVAGSTLSLLLALTTGASLVTPPTFEAGEALRLLDVERCTITSGNDSIFQLLLSHPSFDRNRIHLRGGWAAAGPQTMRRIVEDLGMTDLCWAYGLSEASPNVVLNDRRDPLDLRIAGLALPHAGVALRIADPATNSPLPQGQRGEIQVRGWSVMRGYVNDPEATARAFTPDGWLRTGDLGSLNLEGRLHLAGRIKDVLRVGGENVAPAEVEEALLAHPMVAMAQVVGVPDARLGEVPVGFVRLMDGGVMDPETLLDWLRPRIANFRMPRHLWLVEDFEAIGMTASGKVQKTQLRAHALTLLGLG</sequence>
<dbReference type="Gene3D" id="3.40.50.12780">
    <property type="entry name" value="N-terminal domain of ligase-like"/>
    <property type="match status" value="1"/>
</dbReference>
<evidence type="ECO:0000313" key="6">
    <source>
        <dbReference type="Proteomes" id="UP000249688"/>
    </source>
</evidence>
<dbReference type="GO" id="GO:0031956">
    <property type="term" value="F:medium-chain fatty acid-CoA ligase activity"/>
    <property type="evidence" value="ECO:0007669"/>
    <property type="project" value="TreeGrafter"/>
</dbReference>
<dbReference type="InterPro" id="IPR025110">
    <property type="entry name" value="AMP-bd_C"/>
</dbReference>